<dbReference type="SUPFAM" id="SSF52172">
    <property type="entry name" value="CheY-like"/>
    <property type="match status" value="1"/>
</dbReference>
<evidence type="ECO:0000259" key="6">
    <source>
        <dbReference type="PROSITE" id="PS51755"/>
    </source>
</evidence>
<dbReference type="SMART" id="SM00862">
    <property type="entry name" value="Trans_reg_C"/>
    <property type="match status" value="1"/>
</dbReference>
<dbReference type="GO" id="GO:0032993">
    <property type="term" value="C:protein-DNA complex"/>
    <property type="evidence" value="ECO:0007669"/>
    <property type="project" value="TreeGrafter"/>
</dbReference>
<sequence length="221" mass="24371">MVDDDTRLRGLLRKYLSDNGFQVSAAADAAEARRQLTVMAFDLMVLDVMMPGETGLELVRSLRAEGMALPVLLLTAMGEGGDRIQGFESGADDYLTKPFEPRELLLRIGSILRRTAPAPAQTAPESCRFGAFLFDLERGELRRGGEQIHLTTAEAALLAVLAAQPGETLSREDLGAATGNDGNLRTVDVQVTRLRKKIEEDPRQPRYLQTVRGRGYVLWRD</sequence>
<dbReference type="Pfam" id="PF00486">
    <property type="entry name" value="Trans_reg_C"/>
    <property type="match status" value="1"/>
</dbReference>
<dbReference type="PANTHER" id="PTHR48111">
    <property type="entry name" value="REGULATOR OF RPOS"/>
    <property type="match status" value="1"/>
</dbReference>
<evidence type="ECO:0000256" key="4">
    <source>
        <dbReference type="ARBA" id="ARBA00023163"/>
    </source>
</evidence>
<dbReference type="GO" id="GO:0000976">
    <property type="term" value="F:transcription cis-regulatory region binding"/>
    <property type="evidence" value="ECO:0007669"/>
    <property type="project" value="TreeGrafter"/>
</dbReference>
<dbReference type="InterPro" id="IPR011006">
    <property type="entry name" value="CheY-like_superfamily"/>
</dbReference>
<protein>
    <submittedName>
        <fullName evidence="7">Transcriptional regulatory protein OmpR</fullName>
    </submittedName>
</protein>
<reference evidence="7" key="1">
    <citation type="submission" date="2016-10" db="EMBL/GenBank/DDBJ databases">
        <title>Sequence of Gallionella enrichment culture.</title>
        <authorList>
            <person name="Poehlein A."/>
            <person name="Muehling M."/>
            <person name="Daniel R."/>
        </authorList>
    </citation>
    <scope>NUCLEOTIDE SEQUENCE</scope>
</reference>
<evidence type="ECO:0000259" key="5">
    <source>
        <dbReference type="PROSITE" id="PS50110"/>
    </source>
</evidence>
<gene>
    <name evidence="7" type="primary">ompR_5</name>
    <name evidence="7" type="ORF">GALL_115990</name>
</gene>
<evidence type="ECO:0000256" key="3">
    <source>
        <dbReference type="ARBA" id="ARBA00023125"/>
    </source>
</evidence>
<dbReference type="PANTHER" id="PTHR48111:SF4">
    <property type="entry name" value="DNA-BINDING DUAL TRANSCRIPTIONAL REGULATOR OMPR"/>
    <property type="match status" value="1"/>
</dbReference>
<dbReference type="SUPFAM" id="SSF46894">
    <property type="entry name" value="C-terminal effector domain of the bipartite response regulators"/>
    <property type="match status" value="1"/>
</dbReference>
<dbReference type="GO" id="GO:0006355">
    <property type="term" value="P:regulation of DNA-templated transcription"/>
    <property type="evidence" value="ECO:0007669"/>
    <property type="project" value="InterPro"/>
</dbReference>
<dbReference type="Gene3D" id="3.40.50.2300">
    <property type="match status" value="1"/>
</dbReference>
<dbReference type="InterPro" id="IPR016032">
    <property type="entry name" value="Sig_transdc_resp-reg_C-effctor"/>
</dbReference>
<name>A0A1J5SCP3_9ZZZZ</name>
<feature type="domain" description="OmpR/PhoB-type" evidence="6">
    <location>
        <begin position="124"/>
        <end position="220"/>
    </location>
</feature>
<dbReference type="InterPro" id="IPR001789">
    <property type="entry name" value="Sig_transdc_resp-reg_receiver"/>
</dbReference>
<dbReference type="InterPro" id="IPR001867">
    <property type="entry name" value="OmpR/PhoB-type_DNA-bd"/>
</dbReference>
<evidence type="ECO:0000256" key="1">
    <source>
        <dbReference type="ARBA" id="ARBA00022553"/>
    </source>
</evidence>
<dbReference type="SMART" id="SM00448">
    <property type="entry name" value="REC"/>
    <property type="match status" value="1"/>
</dbReference>
<keyword evidence="3" id="KW-0238">DNA-binding</keyword>
<dbReference type="GO" id="GO:0005829">
    <property type="term" value="C:cytosol"/>
    <property type="evidence" value="ECO:0007669"/>
    <property type="project" value="TreeGrafter"/>
</dbReference>
<dbReference type="Gene3D" id="1.10.10.10">
    <property type="entry name" value="Winged helix-like DNA-binding domain superfamily/Winged helix DNA-binding domain"/>
    <property type="match status" value="1"/>
</dbReference>
<dbReference type="InterPro" id="IPR036388">
    <property type="entry name" value="WH-like_DNA-bd_sf"/>
</dbReference>
<feature type="domain" description="Response regulatory" evidence="5">
    <location>
        <begin position="1"/>
        <end position="112"/>
    </location>
</feature>
<dbReference type="InterPro" id="IPR039420">
    <property type="entry name" value="WalR-like"/>
</dbReference>
<evidence type="ECO:0000256" key="2">
    <source>
        <dbReference type="ARBA" id="ARBA00023015"/>
    </source>
</evidence>
<keyword evidence="1" id="KW-0597">Phosphoprotein</keyword>
<dbReference type="CDD" id="cd00383">
    <property type="entry name" value="trans_reg_C"/>
    <property type="match status" value="1"/>
</dbReference>
<accession>A0A1J5SCP3</accession>
<keyword evidence="2" id="KW-0805">Transcription regulation</keyword>
<dbReference type="GO" id="GO:0000156">
    <property type="term" value="F:phosphorelay response regulator activity"/>
    <property type="evidence" value="ECO:0007669"/>
    <property type="project" value="TreeGrafter"/>
</dbReference>
<proteinExistence type="predicted"/>
<dbReference type="PROSITE" id="PS50110">
    <property type="entry name" value="RESPONSE_REGULATORY"/>
    <property type="match status" value="1"/>
</dbReference>
<dbReference type="PROSITE" id="PS51755">
    <property type="entry name" value="OMPR_PHOB"/>
    <property type="match status" value="1"/>
</dbReference>
<dbReference type="Pfam" id="PF00072">
    <property type="entry name" value="Response_reg"/>
    <property type="match status" value="1"/>
</dbReference>
<dbReference type="AlphaFoldDB" id="A0A1J5SCP3"/>
<evidence type="ECO:0000313" key="7">
    <source>
        <dbReference type="EMBL" id="OIR06127.1"/>
    </source>
</evidence>
<keyword evidence="4" id="KW-0804">Transcription</keyword>
<comment type="caution">
    <text evidence="7">The sequence shown here is derived from an EMBL/GenBank/DDBJ whole genome shotgun (WGS) entry which is preliminary data.</text>
</comment>
<dbReference type="EMBL" id="MLJW01000045">
    <property type="protein sequence ID" value="OIR06127.1"/>
    <property type="molecule type" value="Genomic_DNA"/>
</dbReference>
<dbReference type="Gene3D" id="6.10.250.690">
    <property type="match status" value="1"/>
</dbReference>
<organism evidence="7">
    <name type="scientific">mine drainage metagenome</name>
    <dbReference type="NCBI Taxonomy" id="410659"/>
    <lineage>
        <taxon>unclassified sequences</taxon>
        <taxon>metagenomes</taxon>
        <taxon>ecological metagenomes</taxon>
    </lineage>
</organism>